<evidence type="ECO:0000313" key="1">
    <source>
        <dbReference type="EMBL" id="EOB14806.1"/>
    </source>
</evidence>
<evidence type="ECO:0000313" key="2">
    <source>
        <dbReference type="Proteomes" id="UP000016927"/>
    </source>
</evidence>
<dbReference type="AlphaFoldDB" id="R0KVA5"/>
<dbReference type="OrthoDB" id="10494809at2759"/>
<gene>
    <name evidence="1" type="ORF">NBO_15g0018</name>
</gene>
<protein>
    <submittedName>
        <fullName evidence="1">Uncharacterized protein</fullName>
    </submittedName>
</protein>
<accession>R0KVA5</accession>
<dbReference type="EMBL" id="KB908923">
    <property type="protein sequence ID" value="EOB14806.1"/>
    <property type="molecule type" value="Genomic_DNA"/>
</dbReference>
<sequence>MKSRIPKETLSLLLSAASKTNPLTLGRKTGERIAEDFFLRHSLVSKIKIQDVPNNIVLFFTTYFSYTPKTESNLVFLDDFYGFECATEVICFF</sequence>
<proteinExistence type="predicted"/>
<dbReference type="VEuPathDB" id="MicrosporidiaDB:NBO_15g0018"/>
<reference evidence="1 2" key="1">
    <citation type="journal article" date="2013" name="BMC Genomics">
        <title>Comparative genomics of parasitic silkworm microsporidia reveal an association between genome expansion and host adaptation.</title>
        <authorList>
            <person name="Pan G."/>
            <person name="Xu J."/>
            <person name="Li T."/>
            <person name="Xia Q."/>
            <person name="Liu S.L."/>
            <person name="Zhang G."/>
            <person name="Li S."/>
            <person name="Li C."/>
            <person name="Liu H."/>
            <person name="Yang L."/>
            <person name="Liu T."/>
            <person name="Zhang X."/>
            <person name="Wu Z."/>
            <person name="Fan W."/>
            <person name="Dang X."/>
            <person name="Xiang H."/>
            <person name="Tao M."/>
            <person name="Li Y."/>
            <person name="Hu J."/>
            <person name="Li Z."/>
            <person name="Lin L."/>
            <person name="Luo J."/>
            <person name="Geng L."/>
            <person name="Wang L."/>
            <person name="Long M."/>
            <person name="Wan Y."/>
            <person name="He N."/>
            <person name="Zhang Z."/>
            <person name="Lu C."/>
            <person name="Keeling P.J."/>
            <person name="Wang J."/>
            <person name="Xiang Z."/>
            <person name="Zhou Z."/>
        </authorList>
    </citation>
    <scope>NUCLEOTIDE SEQUENCE [LARGE SCALE GENOMIC DNA]</scope>
    <source>
        <strain evidence="2">CQ1 / CVCC 102059</strain>
    </source>
</reference>
<dbReference type="HOGENOM" id="CLU_2400237_0_0_1"/>
<dbReference type="Proteomes" id="UP000016927">
    <property type="component" value="Unassembled WGS sequence"/>
</dbReference>
<organism evidence="1 2">
    <name type="scientific">Nosema bombycis (strain CQ1 / CVCC 102059)</name>
    <name type="common">Microsporidian parasite</name>
    <name type="synonym">Pebrine of silkworm</name>
    <dbReference type="NCBI Taxonomy" id="578461"/>
    <lineage>
        <taxon>Eukaryota</taxon>
        <taxon>Fungi</taxon>
        <taxon>Fungi incertae sedis</taxon>
        <taxon>Microsporidia</taxon>
        <taxon>Nosematidae</taxon>
        <taxon>Nosema</taxon>
    </lineage>
</organism>
<keyword evidence="2" id="KW-1185">Reference proteome</keyword>
<name>R0KVA5_NOSB1</name>